<keyword evidence="1 3" id="KW-0378">Hydrolase</keyword>
<keyword evidence="4" id="KW-1185">Reference proteome</keyword>
<dbReference type="Proteomes" id="UP000198346">
    <property type="component" value="Unassembled WGS sequence"/>
</dbReference>
<dbReference type="InterPro" id="IPR029058">
    <property type="entry name" value="AB_hydrolase_fold"/>
</dbReference>
<dbReference type="EMBL" id="FZQA01000004">
    <property type="protein sequence ID" value="SNT74205.1"/>
    <property type="molecule type" value="Genomic_DNA"/>
</dbReference>
<evidence type="ECO:0000256" key="1">
    <source>
        <dbReference type="ARBA" id="ARBA00022801"/>
    </source>
</evidence>
<dbReference type="PANTHER" id="PTHR48081:SF6">
    <property type="entry name" value="PEPTIDASE S9 PROLYL OLIGOPEPTIDASE CATALYTIC DOMAIN-CONTAINING PROTEIN"/>
    <property type="match status" value="1"/>
</dbReference>
<dbReference type="PROSITE" id="PS51318">
    <property type="entry name" value="TAT"/>
    <property type="match status" value="1"/>
</dbReference>
<dbReference type="Pfam" id="PF07859">
    <property type="entry name" value="Abhydrolase_3"/>
    <property type="match status" value="1"/>
</dbReference>
<protein>
    <submittedName>
        <fullName evidence="3">Alpha/beta hydrolase fold</fullName>
    </submittedName>
</protein>
<dbReference type="Gene3D" id="3.40.50.1820">
    <property type="entry name" value="alpha/beta hydrolase"/>
    <property type="match status" value="1"/>
</dbReference>
<dbReference type="InterPro" id="IPR013094">
    <property type="entry name" value="AB_hydrolase_3"/>
</dbReference>
<evidence type="ECO:0000259" key="2">
    <source>
        <dbReference type="Pfam" id="PF07859"/>
    </source>
</evidence>
<gene>
    <name evidence="3" type="ORF">SAMN06297382_2115</name>
</gene>
<organism evidence="3 4">
    <name type="scientific">Amphiplicatus metriothermophilus</name>
    <dbReference type="NCBI Taxonomy" id="1519374"/>
    <lineage>
        <taxon>Bacteria</taxon>
        <taxon>Pseudomonadati</taxon>
        <taxon>Pseudomonadota</taxon>
        <taxon>Alphaproteobacteria</taxon>
        <taxon>Parvularculales</taxon>
        <taxon>Parvularculaceae</taxon>
        <taxon>Amphiplicatus</taxon>
    </lineage>
</organism>
<reference evidence="3 4" key="1">
    <citation type="submission" date="2017-07" db="EMBL/GenBank/DDBJ databases">
        <authorList>
            <person name="Sun Z.S."/>
            <person name="Albrecht U."/>
            <person name="Echele G."/>
            <person name="Lee C.C."/>
        </authorList>
    </citation>
    <scope>NUCLEOTIDE SEQUENCE [LARGE SCALE GENOMIC DNA]</scope>
    <source>
        <strain evidence="3 4">CGMCC 1.12710</strain>
    </source>
</reference>
<dbReference type="InterPro" id="IPR050300">
    <property type="entry name" value="GDXG_lipolytic_enzyme"/>
</dbReference>
<dbReference type="GO" id="GO:0016787">
    <property type="term" value="F:hydrolase activity"/>
    <property type="evidence" value="ECO:0007669"/>
    <property type="project" value="UniProtKB-KW"/>
</dbReference>
<proteinExistence type="predicted"/>
<dbReference type="PANTHER" id="PTHR48081">
    <property type="entry name" value="AB HYDROLASE SUPERFAMILY PROTEIN C4A8.06C"/>
    <property type="match status" value="1"/>
</dbReference>
<name>A0A239PVC5_9PROT</name>
<accession>A0A239PVC5</accession>
<sequence length="336" mass="35666">MTRFDRRTVLAGGLALSAGGAGTAQARGAGGAGPLLVDLDREPDLEIALWPKGPPGGAGVALSEHYVSRENPWGLPDRAAHEVTRPTLTLFRAARPDGSALLIIPGGGYSWVVVEKEGFEGARYFSRLGATVYVLKYRLPHQGWAAGPDTPLQDAQRAMRVIRARSAEDGVNPARVGVMGFSAGGHLAGSLATRFAARVYDPVDDADRLSARPDLSALVYPAATMKPSYAHAGSRENLIGARPAAALVEKYSIESAPPPDAPPTWILHASDDAAVPVENALLVYRSFKDAGIPVSLHVFERGGHGFGLRVEDGDPLQAWPSLYWRWAASRAARGGR</sequence>
<dbReference type="RefSeq" id="WP_089412576.1">
    <property type="nucleotide sequence ID" value="NZ_FZQA01000004.1"/>
</dbReference>
<evidence type="ECO:0000313" key="4">
    <source>
        <dbReference type="Proteomes" id="UP000198346"/>
    </source>
</evidence>
<dbReference type="OrthoDB" id="9771666at2"/>
<dbReference type="InterPro" id="IPR006311">
    <property type="entry name" value="TAT_signal"/>
</dbReference>
<dbReference type="AlphaFoldDB" id="A0A239PVC5"/>
<dbReference type="SUPFAM" id="SSF53474">
    <property type="entry name" value="alpha/beta-Hydrolases"/>
    <property type="match status" value="1"/>
</dbReference>
<feature type="domain" description="Alpha/beta hydrolase fold-3" evidence="2">
    <location>
        <begin position="106"/>
        <end position="306"/>
    </location>
</feature>
<evidence type="ECO:0000313" key="3">
    <source>
        <dbReference type="EMBL" id="SNT74205.1"/>
    </source>
</evidence>